<evidence type="ECO:0008006" key="3">
    <source>
        <dbReference type="Google" id="ProtNLM"/>
    </source>
</evidence>
<dbReference type="SUPFAM" id="SSF56235">
    <property type="entry name" value="N-terminal nucleophile aminohydrolases (Ntn hydrolases)"/>
    <property type="match status" value="1"/>
</dbReference>
<dbReference type="EMBL" id="MKWS01000010">
    <property type="protein sequence ID" value="RVD76856.1"/>
    <property type="molecule type" value="Genomic_DNA"/>
</dbReference>
<name>A0AA94ENK4_9PSED</name>
<dbReference type="Proteomes" id="UP000288002">
    <property type="component" value="Unassembled WGS sequence"/>
</dbReference>
<dbReference type="AlphaFoldDB" id="A0AA94ENK4"/>
<accession>A0AA94ENK4</accession>
<reference evidence="1 2" key="1">
    <citation type="submission" date="2016-10" db="EMBL/GenBank/DDBJ databases">
        <title>Search of new enzymes for the oxidation of sulfur compounds.</title>
        <authorList>
            <person name="Novo A."/>
            <person name="Moreira I.S."/>
            <person name="Castro P.M."/>
        </authorList>
    </citation>
    <scope>NUCLEOTIDE SEQUENCE [LARGE SCALE GENOMIC DNA]</scope>
    <source>
        <strain evidence="1 2">A9</strain>
    </source>
</reference>
<proteinExistence type="predicted"/>
<organism evidence="1 2">
    <name type="scientific">Pseudomonas koreensis</name>
    <dbReference type="NCBI Taxonomy" id="198620"/>
    <lineage>
        <taxon>Bacteria</taxon>
        <taxon>Pseudomonadati</taxon>
        <taxon>Pseudomonadota</taxon>
        <taxon>Gammaproteobacteria</taxon>
        <taxon>Pseudomonadales</taxon>
        <taxon>Pseudomonadaceae</taxon>
        <taxon>Pseudomonas</taxon>
    </lineage>
</organism>
<gene>
    <name evidence="1" type="ORF">A9HBioS_3396</name>
</gene>
<protein>
    <recommendedName>
        <fullName evidence="3">Proteasome subunit beta</fullName>
    </recommendedName>
</protein>
<dbReference type="InterPro" id="IPR029055">
    <property type="entry name" value="Ntn_hydrolases_N"/>
</dbReference>
<comment type="caution">
    <text evidence="1">The sequence shown here is derived from an EMBL/GenBank/DDBJ whole genome shotgun (WGS) entry which is preliminary data.</text>
</comment>
<evidence type="ECO:0000313" key="1">
    <source>
        <dbReference type="EMBL" id="RVD76856.1"/>
    </source>
</evidence>
<evidence type="ECO:0000313" key="2">
    <source>
        <dbReference type="Proteomes" id="UP000288002"/>
    </source>
</evidence>
<dbReference type="RefSeq" id="WP_127650535.1">
    <property type="nucleotide sequence ID" value="NZ_MKWS01000010.1"/>
</dbReference>
<sequence>MTTIAYKGGVIAYDSQITSGNTITYDDYQKCHEVNGVKFFMSGKTCDYTALQDAYFGGAVTREVDASAIVADGDRLWCVGAGVQEGFWKSPIMLESIYAIGSGADHAITAMDMGANAYEAVQMAAKRDTGTGGTIRAVIINEGMADAKTNAPGVTA</sequence>